<dbReference type="Pfam" id="PF00171">
    <property type="entry name" value="Aldedh"/>
    <property type="match status" value="2"/>
</dbReference>
<organism evidence="9 10">
    <name type="scientific">Escallonia herrerae</name>
    <dbReference type="NCBI Taxonomy" id="1293975"/>
    <lineage>
        <taxon>Eukaryota</taxon>
        <taxon>Viridiplantae</taxon>
        <taxon>Streptophyta</taxon>
        <taxon>Embryophyta</taxon>
        <taxon>Tracheophyta</taxon>
        <taxon>Spermatophyta</taxon>
        <taxon>Magnoliopsida</taxon>
        <taxon>eudicotyledons</taxon>
        <taxon>Gunneridae</taxon>
        <taxon>Pentapetalae</taxon>
        <taxon>asterids</taxon>
        <taxon>campanulids</taxon>
        <taxon>Escalloniales</taxon>
        <taxon>Escalloniaceae</taxon>
        <taxon>Escallonia</taxon>
    </lineage>
</organism>
<dbReference type="CDD" id="cd07110">
    <property type="entry name" value="ALDH_F10_BADH"/>
    <property type="match status" value="1"/>
</dbReference>
<dbReference type="PROSITE" id="PS00070">
    <property type="entry name" value="ALDEHYDE_DEHYDR_CYS"/>
    <property type="match status" value="1"/>
</dbReference>
<evidence type="ECO:0000313" key="9">
    <source>
        <dbReference type="EMBL" id="KAK3035792.1"/>
    </source>
</evidence>
<feature type="active site" evidence="6">
    <location>
        <position position="282"/>
    </location>
</feature>
<evidence type="ECO:0000256" key="2">
    <source>
        <dbReference type="ARBA" id="ARBA00023002"/>
    </source>
</evidence>
<evidence type="ECO:0000256" key="4">
    <source>
        <dbReference type="ARBA" id="ARBA00024226"/>
    </source>
</evidence>
<dbReference type="InterPro" id="IPR015590">
    <property type="entry name" value="Aldehyde_DH_dom"/>
</dbReference>
<dbReference type="EC" id="1.2.1.3" evidence="4"/>
<evidence type="ECO:0000256" key="6">
    <source>
        <dbReference type="PROSITE-ProRule" id="PRU10007"/>
    </source>
</evidence>
<dbReference type="GO" id="GO:0019145">
    <property type="term" value="F:aminobutyraldehyde dehydrogenase (NAD+) activity"/>
    <property type="evidence" value="ECO:0007669"/>
    <property type="project" value="UniProtKB-ARBA"/>
</dbReference>
<dbReference type="InterPro" id="IPR029510">
    <property type="entry name" value="Ald_DH_CS_GLU"/>
</dbReference>
<name>A0AA89BGL4_9ASTE</name>
<feature type="non-terminal residue" evidence="9">
    <location>
        <position position="1"/>
    </location>
</feature>
<dbReference type="InterPro" id="IPR016160">
    <property type="entry name" value="Ald_DH_CS_CYS"/>
</dbReference>
<dbReference type="FunFam" id="3.40.309.10:FF:000012">
    <property type="entry name" value="Betaine aldehyde dehydrogenase"/>
    <property type="match status" value="1"/>
</dbReference>
<evidence type="ECO:0000259" key="8">
    <source>
        <dbReference type="Pfam" id="PF00171"/>
    </source>
</evidence>
<proteinExistence type="inferred from homology"/>
<dbReference type="InterPro" id="IPR016163">
    <property type="entry name" value="Ald_DH_C"/>
</dbReference>
<sequence length="528" mass="57362">MAIPIPSRQLFIDGDWREPVRKTRIPIINPATEQMIGDIPAATAEDVDIAVEAARRALARNGGREWASASGAHRAKYLRAISVKITERKSELAKLEALDCGKPLEEAAWDIDDVAACFEYNADLAEALDGKQKAPIALPMETFKCHVLKEPIGIVGLITPWNYPMLMATWKVAPALAAGCAAILKPSELASIYVRLNFLVLFVSAYNTCNLNFSTCLELGEVCREVGLPPGILNILTGLGPAAGAPLASHPHVDKIAFTGSTATGSKIMTSAAQLVKPVTLELGGKSPIVVFEDVDIDIECTKSPSVIPTAVEWTIFGCFWTNGQICSATSRLLVHESIAAEFLDKLVKWTKNIKIADPLEEGCRLGPVVSGGQYEKVMKCISTAKSEGATILCGGSRPQHLKKGFFLEPTVITDVTTSMQIWKEEVFGPVLCVKTFTTEEEAIELANDTHYGLGAAVISKDLERCERMTKAFQAGIVWVNCSQPCFCQAPWGGKKRSGFGRELGEWGLENYMNVKQVTQYVSDEPWG</sequence>
<dbReference type="Gene3D" id="3.40.605.10">
    <property type="entry name" value="Aldehyde Dehydrogenase, Chain A, domain 1"/>
    <property type="match status" value="1"/>
</dbReference>
<dbReference type="PANTHER" id="PTHR43860">
    <property type="entry name" value="BETAINE ALDEHYDE DEHYDROGENASE"/>
    <property type="match status" value="1"/>
</dbReference>
<comment type="caution">
    <text evidence="9">The sequence shown here is derived from an EMBL/GenBank/DDBJ whole genome shotgun (WGS) entry which is preliminary data.</text>
</comment>
<dbReference type="PANTHER" id="PTHR43860:SF2">
    <property type="entry name" value="BETAINE ALDEHYDE DEHYDROGENASE-RELATED"/>
    <property type="match status" value="1"/>
</dbReference>
<dbReference type="GO" id="GO:0110095">
    <property type="term" value="P:cellular detoxification of aldehyde"/>
    <property type="evidence" value="ECO:0007669"/>
    <property type="project" value="UniProtKB-ARBA"/>
</dbReference>
<keyword evidence="3" id="KW-0520">NAD</keyword>
<comment type="pathway">
    <text evidence="5">Amine and polyamine biosynthesis; betaine biosynthesis via choline pathway; betaine from betaine aldehyde: step 1/1.</text>
</comment>
<evidence type="ECO:0000256" key="1">
    <source>
        <dbReference type="ARBA" id="ARBA00009986"/>
    </source>
</evidence>
<comment type="similarity">
    <text evidence="1 7">Belongs to the aldehyde dehydrogenase family.</text>
</comment>
<keyword evidence="2 7" id="KW-0560">Oxidoreductase</keyword>
<dbReference type="Proteomes" id="UP001188597">
    <property type="component" value="Unassembled WGS sequence"/>
</dbReference>
<feature type="domain" description="Aldehyde dehydrogenase" evidence="8">
    <location>
        <begin position="16"/>
        <end position="196"/>
    </location>
</feature>
<dbReference type="SUPFAM" id="SSF53720">
    <property type="entry name" value="ALDH-like"/>
    <property type="match status" value="1"/>
</dbReference>
<dbReference type="FunFam" id="3.40.605.10:FF:000029">
    <property type="entry name" value="Aldehyde dehydrogenase, mitochondrial"/>
    <property type="match status" value="1"/>
</dbReference>
<evidence type="ECO:0000256" key="3">
    <source>
        <dbReference type="ARBA" id="ARBA00023027"/>
    </source>
</evidence>
<dbReference type="PROSITE" id="PS00687">
    <property type="entry name" value="ALDEHYDE_DEHYDR_GLU"/>
    <property type="match status" value="1"/>
</dbReference>
<dbReference type="Gene3D" id="3.40.309.10">
    <property type="entry name" value="Aldehyde Dehydrogenase, Chain A, domain 2"/>
    <property type="match status" value="1"/>
</dbReference>
<feature type="domain" description="Aldehyde dehydrogenase" evidence="8">
    <location>
        <begin position="215"/>
        <end position="518"/>
    </location>
</feature>
<dbReference type="AlphaFoldDB" id="A0AA89BGL4"/>
<evidence type="ECO:0000256" key="5">
    <source>
        <dbReference type="ARBA" id="ARBA00037921"/>
    </source>
</evidence>
<keyword evidence="10" id="KW-1185">Reference proteome</keyword>
<accession>A0AA89BGL4</accession>
<evidence type="ECO:0000313" key="10">
    <source>
        <dbReference type="Proteomes" id="UP001188597"/>
    </source>
</evidence>
<dbReference type="InterPro" id="IPR016162">
    <property type="entry name" value="Ald_DH_N"/>
</dbReference>
<dbReference type="InterPro" id="IPR016161">
    <property type="entry name" value="Ald_DH/histidinol_DH"/>
</dbReference>
<evidence type="ECO:0000256" key="7">
    <source>
        <dbReference type="RuleBase" id="RU003345"/>
    </source>
</evidence>
<gene>
    <name evidence="9" type="ORF">RJ639_034608</name>
</gene>
<protein>
    <recommendedName>
        <fullName evidence="4">aldehyde dehydrogenase (NAD(+))</fullName>
        <ecNumber evidence="4">1.2.1.3</ecNumber>
    </recommendedName>
</protein>
<reference evidence="9" key="1">
    <citation type="submission" date="2022-12" db="EMBL/GenBank/DDBJ databases">
        <title>Draft genome assemblies for two species of Escallonia (Escalloniales).</title>
        <authorList>
            <person name="Chanderbali A."/>
            <person name="Dervinis C."/>
            <person name="Anghel I."/>
            <person name="Soltis D."/>
            <person name="Soltis P."/>
            <person name="Zapata F."/>
        </authorList>
    </citation>
    <scope>NUCLEOTIDE SEQUENCE</scope>
    <source>
        <strain evidence="9">UCBG64.0493</strain>
        <tissue evidence="9">Leaf</tissue>
    </source>
</reference>
<dbReference type="EMBL" id="JAVXUP010000165">
    <property type="protein sequence ID" value="KAK3035792.1"/>
    <property type="molecule type" value="Genomic_DNA"/>
</dbReference>